<dbReference type="Pfam" id="PF06568">
    <property type="entry name" value="YjiS-like"/>
    <property type="match status" value="1"/>
</dbReference>
<accession>A0ABS5FXP4</accession>
<organism evidence="2 3">
    <name type="scientific">Bradyrhizobium jicamae</name>
    <dbReference type="NCBI Taxonomy" id="280332"/>
    <lineage>
        <taxon>Bacteria</taxon>
        <taxon>Pseudomonadati</taxon>
        <taxon>Pseudomonadota</taxon>
        <taxon>Alphaproteobacteria</taxon>
        <taxon>Hyphomicrobiales</taxon>
        <taxon>Nitrobacteraceae</taxon>
        <taxon>Bradyrhizobium</taxon>
    </lineage>
</organism>
<evidence type="ECO:0000313" key="2">
    <source>
        <dbReference type="EMBL" id="MBR0801568.1"/>
    </source>
</evidence>
<dbReference type="EMBL" id="JAFCJH010000088">
    <property type="protein sequence ID" value="MBR0801568.1"/>
    <property type="molecule type" value="Genomic_DNA"/>
</dbReference>
<evidence type="ECO:0000313" key="3">
    <source>
        <dbReference type="Proteomes" id="UP001315278"/>
    </source>
</evidence>
<reference evidence="3" key="1">
    <citation type="journal article" date="2021" name="ISME J.">
        <title>Evolutionary origin and ecological implication of a unique nif island in free-living Bradyrhizobium lineages.</title>
        <authorList>
            <person name="Tao J."/>
        </authorList>
    </citation>
    <scope>NUCLEOTIDE SEQUENCE [LARGE SCALE GENOMIC DNA]</scope>
    <source>
        <strain evidence="3">SZCCT0434</strain>
    </source>
</reference>
<dbReference type="InterPro" id="IPR009506">
    <property type="entry name" value="YjiS-like"/>
</dbReference>
<feature type="domain" description="YjiS-like" evidence="1">
    <location>
        <begin position="30"/>
        <end position="63"/>
    </location>
</feature>
<evidence type="ECO:0000259" key="1">
    <source>
        <dbReference type="Pfam" id="PF06568"/>
    </source>
</evidence>
<keyword evidence="3" id="KW-1185">Reference proteome</keyword>
<comment type="caution">
    <text evidence="2">The sequence shown here is derived from an EMBL/GenBank/DDBJ whole genome shotgun (WGS) entry which is preliminary data.</text>
</comment>
<sequence length="81" mass="9434">MSTTFIRTGFAQTTGSTRQTFSLFKRCWVLFREWRKCERLRTDLCGLDDRELQDIGITRGEIDYVTSNRAIDPRGVPSTVR</sequence>
<dbReference type="Proteomes" id="UP001315278">
    <property type="component" value="Unassembled WGS sequence"/>
</dbReference>
<protein>
    <submittedName>
        <fullName evidence="2">DUF1127 domain-containing protein</fullName>
    </submittedName>
</protein>
<proteinExistence type="predicted"/>
<name>A0ABS5FXP4_9BRAD</name>
<dbReference type="RefSeq" id="WP_212399967.1">
    <property type="nucleotide sequence ID" value="NZ_JAFCJH010000088.1"/>
</dbReference>
<gene>
    <name evidence="2" type="ORF">JQ615_40165</name>
</gene>